<feature type="transmembrane region" description="Helical" evidence="1">
    <location>
        <begin position="12"/>
        <end position="29"/>
    </location>
</feature>
<dbReference type="Proteomes" id="UP000229401">
    <property type="component" value="Unassembled WGS sequence"/>
</dbReference>
<evidence type="ECO:0000313" key="2">
    <source>
        <dbReference type="EMBL" id="PIY72226.1"/>
    </source>
</evidence>
<accession>A0A2M7QJV4</accession>
<evidence type="ECO:0000313" key="3">
    <source>
        <dbReference type="Proteomes" id="UP000229401"/>
    </source>
</evidence>
<sequence length="180" mass="20366">MDYKKILIKSKAYLPSVIAILFVSLTRLLPHPPNVSPVTAIALFAGSTIGGISAFSIPLLIMFISDMFLGFHITIPFVYASFILITLLGFLLKKRNRFQYYFIASLISSLLFFLITNFGVWLTSSMYQKSVNGLILCYTMGIPFFRNTIVGDIIYTIGIFYGFKLLTKIVQRVKLSMFLK</sequence>
<feature type="transmembrane region" description="Helical" evidence="1">
    <location>
        <begin position="98"/>
        <end position="123"/>
    </location>
</feature>
<comment type="caution">
    <text evidence="2">The sequence shown here is derived from an EMBL/GenBank/DDBJ whole genome shotgun (WGS) entry which is preliminary data.</text>
</comment>
<organism evidence="2 3">
    <name type="scientific">Candidatus Roizmanbacteria bacterium CG_4_10_14_0_8_um_filter_33_9</name>
    <dbReference type="NCBI Taxonomy" id="1974826"/>
    <lineage>
        <taxon>Bacteria</taxon>
        <taxon>Candidatus Roizmaniibacteriota</taxon>
    </lineage>
</organism>
<protein>
    <recommendedName>
        <fullName evidence="4">ECF transporter S component</fullName>
    </recommendedName>
</protein>
<dbReference type="InterPro" id="IPR046487">
    <property type="entry name" value="DUF6580"/>
</dbReference>
<feature type="transmembrane region" description="Helical" evidence="1">
    <location>
        <begin position="71"/>
        <end position="92"/>
    </location>
</feature>
<gene>
    <name evidence="2" type="ORF">COY87_02005</name>
</gene>
<keyword evidence="1" id="KW-0812">Transmembrane</keyword>
<proteinExistence type="predicted"/>
<feature type="transmembrane region" description="Helical" evidence="1">
    <location>
        <begin position="41"/>
        <end position="64"/>
    </location>
</feature>
<reference evidence="3" key="1">
    <citation type="submission" date="2017-09" db="EMBL/GenBank/DDBJ databases">
        <title>Depth-based differentiation of microbial function through sediment-hosted aquifers and enrichment of novel symbionts in the deep terrestrial subsurface.</title>
        <authorList>
            <person name="Probst A.J."/>
            <person name="Ladd B."/>
            <person name="Jarett J.K."/>
            <person name="Geller-Mcgrath D.E."/>
            <person name="Sieber C.M.K."/>
            <person name="Emerson J.B."/>
            <person name="Anantharaman K."/>
            <person name="Thomas B.C."/>
            <person name="Malmstrom R."/>
            <person name="Stieglmeier M."/>
            <person name="Klingl A."/>
            <person name="Woyke T."/>
            <person name="Ryan C.M."/>
            <person name="Banfield J.F."/>
        </authorList>
    </citation>
    <scope>NUCLEOTIDE SEQUENCE [LARGE SCALE GENOMIC DNA]</scope>
</reference>
<keyword evidence="1" id="KW-0472">Membrane</keyword>
<name>A0A2M7QJV4_9BACT</name>
<keyword evidence="1" id="KW-1133">Transmembrane helix</keyword>
<evidence type="ECO:0000256" key="1">
    <source>
        <dbReference type="SAM" id="Phobius"/>
    </source>
</evidence>
<dbReference type="AlphaFoldDB" id="A0A2M7QJV4"/>
<dbReference type="EMBL" id="PFLI01000066">
    <property type="protein sequence ID" value="PIY72226.1"/>
    <property type="molecule type" value="Genomic_DNA"/>
</dbReference>
<dbReference type="Pfam" id="PF20221">
    <property type="entry name" value="DUF6580"/>
    <property type="match status" value="1"/>
</dbReference>
<evidence type="ECO:0008006" key="4">
    <source>
        <dbReference type="Google" id="ProtNLM"/>
    </source>
</evidence>
<feature type="transmembrane region" description="Helical" evidence="1">
    <location>
        <begin position="130"/>
        <end position="147"/>
    </location>
</feature>